<gene>
    <name evidence="1" type="ORF">ABVT43_04405</name>
</gene>
<comment type="caution">
    <text evidence="1">The sequence shown here is derived from an EMBL/GenBank/DDBJ whole genome shotgun (WGS) entry which is preliminary data.</text>
</comment>
<keyword evidence="2" id="KW-1185">Reference proteome</keyword>
<dbReference type="SUPFAM" id="SSF110296">
    <property type="entry name" value="Oligoxyloglucan reducing end-specific cellobiohydrolase"/>
    <property type="match status" value="1"/>
</dbReference>
<accession>A0ABV2BR11</accession>
<reference evidence="1 2" key="1">
    <citation type="submission" date="2024-06" db="EMBL/GenBank/DDBJ databases">
        <authorList>
            <person name="Li F."/>
        </authorList>
    </citation>
    <scope>NUCLEOTIDE SEQUENCE [LARGE SCALE GENOMIC DNA]</scope>
    <source>
        <strain evidence="1 2">GXAS 311</strain>
    </source>
</reference>
<proteinExistence type="predicted"/>
<dbReference type="EMBL" id="JBEVCJ010000003">
    <property type="protein sequence ID" value="MET1254364.1"/>
    <property type="molecule type" value="Genomic_DNA"/>
</dbReference>
<evidence type="ECO:0000313" key="1">
    <source>
        <dbReference type="EMBL" id="MET1254364.1"/>
    </source>
</evidence>
<sequence length="68" mass="7770">MIDANNWQITHLPEKTSLRASAIGFDTIWVGGTEGKVFISHDQGKNFITSQLRQNLAAFLNRRLLHYQ</sequence>
<protein>
    <submittedName>
        <fullName evidence="1">Uncharacterized protein</fullName>
    </submittedName>
</protein>
<name>A0ABV2BR11_9GAMM</name>
<dbReference type="RefSeq" id="WP_353873923.1">
    <property type="nucleotide sequence ID" value="NZ_JBEVCJ010000003.1"/>
</dbReference>
<dbReference type="Proteomes" id="UP001548189">
    <property type="component" value="Unassembled WGS sequence"/>
</dbReference>
<organism evidence="1 2">
    <name type="scientific">Aliikangiella maris</name>
    <dbReference type="NCBI Taxonomy" id="3162458"/>
    <lineage>
        <taxon>Bacteria</taxon>
        <taxon>Pseudomonadati</taxon>
        <taxon>Pseudomonadota</taxon>
        <taxon>Gammaproteobacteria</taxon>
        <taxon>Oceanospirillales</taxon>
        <taxon>Pleioneaceae</taxon>
        <taxon>Aliikangiella</taxon>
    </lineage>
</organism>
<evidence type="ECO:0000313" key="2">
    <source>
        <dbReference type="Proteomes" id="UP001548189"/>
    </source>
</evidence>